<feature type="region of interest" description="Disordered" evidence="1">
    <location>
        <begin position="166"/>
        <end position="213"/>
    </location>
</feature>
<comment type="caution">
    <text evidence="3">The sequence shown here is derived from an EMBL/GenBank/DDBJ whole genome shotgun (WGS) entry which is preliminary data.</text>
</comment>
<evidence type="ECO:0000313" key="2">
    <source>
        <dbReference type="EMBL" id="KAG2901631.1"/>
    </source>
</evidence>
<accession>A0A8T1CFS4</accession>
<name>A0A8T1CFS4_9STRA</name>
<proteinExistence type="predicted"/>
<feature type="region of interest" description="Disordered" evidence="1">
    <location>
        <begin position="18"/>
        <end position="39"/>
    </location>
</feature>
<dbReference type="VEuPathDB" id="FungiDB:PC110_g10972"/>
<evidence type="ECO:0000313" key="5">
    <source>
        <dbReference type="Proteomes" id="UP000736787"/>
    </source>
</evidence>
<dbReference type="EMBL" id="RCML01000379">
    <property type="protein sequence ID" value="KAG2978821.1"/>
    <property type="molecule type" value="Genomic_DNA"/>
</dbReference>
<evidence type="ECO:0000313" key="3">
    <source>
        <dbReference type="EMBL" id="KAG2920941.1"/>
    </source>
</evidence>
<evidence type="ECO:0000256" key="1">
    <source>
        <dbReference type="SAM" id="MobiDB-lite"/>
    </source>
</evidence>
<dbReference type="Proteomes" id="UP000774804">
    <property type="component" value="Unassembled WGS sequence"/>
</dbReference>
<dbReference type="EMBL" id="RCMK01000579">
    <property type="protein sequence ID" value="KAG2920941.1"/>
    <property type="molecule type" value="Genomic_DNA"/>
</dbReference>
<feature type="compositionally biased region" description="Polar residues" evidence="1">
    <location>
        <begin position="19"/>
        <end position="39"/>
    </location>
</feature>
<gene>
    <name evidence="2" type="ORF">PC115_g15817</name>
    <name evidence="3" type="ORF">PC117_g16389</name>
    <name evidence="4" type="ORF">PC118_g12083</name>
</gene>
<dbReference type="Proteomes" id="UP000697107">
    <property type="component" value="Unassembled WGS sequence"/>
</dbReference>
<dbReference type="Proteomes" id="UP000736787">
    <property type="component" value="Unassembled WGS sequence"/>
</dbReference>
<reference evidence="3" key="1">
    <citation type="submission" date="2018-10" db="EMBL/GenBank/DDBJ databases">
        <title>Effector identification in a new, highly contiguous assembly of the strawberry crown rot pathogen Phytophthora cactorum.</title>
        <authorList>
            <person name="Armitage A.D."/>
            <person name="Nellist C.F."/>
            <person name="Bates H."/>
            <person name="Vickerstaff R.J."/>
            <person name="Harrison R.J."/>
        </authorList>
    </citation>
    <scope>NUCLEOTIDE SEQUENCE</scope>
    <source>
        <strain evidence="2">4032</strain>
        <strain evidence="3">4040</strain>
        <strain evidence="4">P415</strain>
    </source>
</reference>
<sequence>MIPPVKQELSAMVAIAPTPSAQRQPAADNQNPLQHRDSQSNAALEITQQPPETWYKDQYGRKATFELKVTRTEISCAKCVEQRILTVQLLYESGKVVEKQEILHVTSGQCLDKNRQSKLAIRIAEVSKNHLNQRFRVEIAVPRCVGDCDYEMSVVSNPVLVLSKKKKRPVKQNAETESSANAKKARRASVQDTPKRKMSSDSPSSSQSSTATITSNVTAAIAEMEESIPLRAAETTAPFTPETPNLCLWANAAFDLLYKLQWQRVPTSGTEKPGTHLDEILAQALSKAYKCPSCQETYGQIPMHRDDCDLKLLLEQGGKTEMSTTGTDKNLTAPHSLQWSSDKHMEWQDRPEAMYSGGDTTPKMQTSPYNLSQDIQKLSEPGSGATQTPADGFTFAAPAANFSINTWKDYASISKLLYSTSYMDSKSPQASAALSPTVQWTGVLPPVGTLSPGFPTLPSAMKNHAAQQAGIQQSMPSQRFSALLAVTKGMPADAADLFRESEAALHGDGSIVSSMNSMNLSDFLRPSPGDKSGNDQQFRHGPISLSALLPSDQLGNPEKGVQIIMAYDFQGCGLPALDASFNLVGFYHVLTATHNSPAELRFGPHLFPLPEEMLQELKTTIAEWRHNSSIYHQREPTESNPEEALAHMKSAVLHELKFLELRLWYV</sequence>
<dbReference type="EMBL" id="RCMI01000660">
    <property type="protein sequence ID" value="KAG2901631.1"/>
    <property type="molecule type" value="Genomic_DNA"/>
</dbReference>
<protein>
    <submittedName>
        <fullName evidence="3">Uncharacterized protein</fullName>
    </submittedName>
</protein>
<dbReference type="AlphaFoldDB" id="A0A8T1CFS4"/>
<feature type="compositionally biased region" description="Low complexity" evidence="1">
    <location>
        <begin position="200"/>
        <end position="213"/>
    </location>
</feature>
<organism evidence="3 5">
    <name type="scientific">Phytophthora cactorum</name>
    <dbReference type="NCBI Taxonomy" id="29920"/>
    <lineage>
        <taxon>Eukaryota</taxon>
        <taxon>Sar</taxon>
        <taxon>Stramenopiles</taxon>
        <taxon>Oomycota</taxon>
        <taxon>Peronosporomycetes</taxon>
        <taxon>Peronosporales</taxon>
        <taxon>Peronosporaceae</taxon>
        <taxon>Phytophthora</taxon>
    </lineage>
</organism>
<evidence type="ECO:0000313" key="4">
    <source>
        <dbReference type="EMBL" id="KAG2978821.1"/>
    </source>
</evidence>